<evidence type="ECO:0000256" key="1">
    <source>
        <dbReference type="SAM" id="Phobius"/>
    </source>
</evidence>
<keyword evidence="1" id="KW-0812">Transmembrane</keyword>
<feature type="transmembrane region" description="Helical" evidence="1">
    <location>
        <begin position="40"/>
        <end position="57"/>
    </location>
</feature>
<name>A0A0F8Y271_9ZZZZ</name>
<feature type="transmembrane region" description="Helical" evidence="1">
    <location>
        <begin position="16"/>
        <end position="34"/>
    </location>
</feature>
<sequence>MPKENKEKKLAIIKDRILGLIFIMVGIWMFMMLLKWDFDIVLWQLFVVVFLYLLIISHP</sequence>
<gene>
    <name evidence="2" type="ORF">LCGC14_3146310</name>
</gene>
<evidence type="ECO:0000313" key="2">
    <source>
        <dbReference type="EMBL" id="KKK48319.1"/>
    </source>
</evidence>
<dbReference type="EMBL" id="LAZR01069126">
    <property type="protein sequence ID" value="KKK48319.1"/>
    <property type="molecule type" value="Genomic_DNA"/>
</dbReference>
<dbReference type="AlphaFoldDB" id="A0A0F8Y271"/>
<reference evidence="2" key="1">
    <citation type="journal article" date="2015" name="Nature">
        <title>Complex archaea that bridge the gap between prokaryotes and eukaryotes.</title>
        <authorList>
            <person name="Spang A."/>
            <person name="Saw J.H."/>
            <person name="Jorgensen S.L."/>
            <person name="Zaremba-Niedzwiedzka K."/>
            <person name="Martijn J."/>
            <person name="Lind A.E."/>
            <person name="van Eijk R."/>
            <person name="Schleper C."/>
            <person name="Guy L."/>
            <person name="Ettema T.J."/>
        </authorList>
    </citation>
    <scope>NUCLEOTIDE SEQUENCE</scope>
</reference>
<organism evidence="2">
    <name type="scientific">marine sediment metagenome</name>
    <dbReference type="NCBI Taxonomy" id="412755"/>
    <lineage>
        <taxon>unclassified sequences</taxon>
        <taxon>metagenomes</taxon>
        <taxon>ecological metagenomes</taxon>
    </lineage>
</organism>
<proteinExistence type="predicted"/>
<comment type="caution">
    <text evidence="2">The sequence shown here is derived from an EMBL/GenBank/DDBJ whole genome shotgun (WGS) entry which is preliminary data.</text>
</comment>
<keyword evidence="1" id="KW-0472">Membrane</keyword>
<protein>
    <submittedName>
        <fullName evidence="2">Uncharacterized protein</fullName>
    </submittedName>
</protein>
<keyword evidence="1" id="KW-1133">Transmembrane helix</keyword>
<accession>A0A0F8Y271</accession>